<sequence length="160" mass="17395">MTEKPEPNSTPSPIAPSMIRLMGDGVVASDDPEWVGKAIPAGAAFYSEEWCGKLLENKDGLIAELSAEIDRLHQVGGNKDCKDGCDCSEPETDEIQEFDETKNLNIMRRMFGQMLLEMPVGAVLDAMCISLSYLTIRDIHAVFSAVGVDIKADIGSKSNE</sequence>
<reference evidence="1" key="1">
    <citation type="submission" date="2020-05" db="EMBL/GenBank/DDBJ databases">
        <authorList>
            <person name="Chiriac C."/>
            <person name="Salcher M."/>
            <person name="Ghai R."/>
            <person name="Kavagutti S V."/>
        </authorList>
    </citation>
    <scope>NUCLEOTIDE SEQUENCE</scope>
</reference>
<protein>
    <submittedName>
        <fullName evidence="1">Uncharacterized protein</fullName>
    </submittedName>
</protein>
<proteinExistence type="predicted"/>
<name>A0A6J7WYW3_9CAUD</name>
<gene>
    <name evidence="1" type="ORF">UFOVP233_13</name>
</gene>
<accession>A0A6J7WYW3</accession>
<evidence type="ECO:0000313" key="1">
    <source>
        <dbReference type="EMBL" id="CAB5220203.1"/>
    </source>
</evidence>
<organism evidence="1">
    <name type="scientific">uncultured Caudovirales phage</name>
    <dbReference type="NCBI Taxonomy" id="2100421"/>
    <lineage>
        <taxon>Viruses</taxon>
        <taxon>Duplodnaviria</taxon>
        <taxon>Heunggongvirae</taxon>
        <taxon>Uroviricota</taxon>
        <taxon>Caudoviricetes</taxon>
        <taxon>Peduoviridae</taxon>
        <taxon>Maltschvirus</taxon>
        <taxon>Maltschvirus maltsch</taxon>
    </lineage>
</organism>
<dbReference type="EMBL" id="LR798285">
    <property type="protein sequence ID" value="CAB5220203.1"/>
    <property type="molecule type" value="Genomic_DNA"/>
</dbReference>